<dbReference type="GO" id="GO:0016709">
    <property type="term" value="F:oxidoreductase activity, acting on paired donors, with incorporation or reduction of molecular oxygen, NAD(P)H as one donor, and incorporation of one atom of oxygen"/>
    <property type="evidence" value="ECO:0007669"/>
    <property type="project" value="InterPro"/>
</dbReference>
<keyword evidence="1" id="KW-0560">Oxidoreductase</keyword>
<protein>
    <submittedName>
        <fullName evidence="3">Toluene monooxygenase</fullName>
    </submittedName>
</protein>
<evidence type="ECO:0000256" key="1">
    <source>
        <dbReference type="ARBA" id="ARBA00023002"/>
    </source>
</evidence>
<accession>A0A6L8W4I8</accession>
<name>A0A6L8W4I8_9PROT</name>
<keyword evidence="4" id="KW-1185">Reference proteome</keyword>
<dbReference type="RefSeq" id="WP_161314093.1">
    <property type="nucleotide sequence ID" value="NZ_WTUW01000001.1"/>
</dbReference>
<dbReference type="PIRSF" id="PIRSF000040">
    <property type="entry name" value="MMOH_comp"/>
    <property type="match status" value="1"/>
</dbReference>
<keyword evidence="2 3" id="KW-0503">Monooxygenase</keyword>
<dbReference type="InterPro" id="IPR012348">
    <property type="entry name" value="RNR-like"/>
</dbReference>
<dbReference type="SUPFAM" id="SSF47240">
    <property type="entry name" value="Ferritin-like"/>
    <property type="match status" value="1"/>
</dbReference>
<reference evidence="3 4" key="1">
    <citation type="submission" date="2019-12" db="EMBL/GenBank/DDBJ databases">
        <title>Snethiella sp. nov. sp. isolated from sea sand.</title>
        <authorList>
            <person name="Kim J."/>
            <person name="Jeong S.E."/>
            <person name="Jung H.S."/>
            <person name="Jeon C.O."/>
        </authorList>
    </citation>
    <scope>NUCLEOTIDE SEQUENCE [LARGE SCALE GENOMIC DNA]</scope>
    <source>
        <strain evidence="3 4">DP05</strain>
    </source>
</reference>
<dbReference type="InterPro" id="IPR009078">
    <property type="entry name" value="Ferritin-like_SF"/>
</dbReference>
<proteinExistence type="predicted"/>
<evidence type="ECO:0000313" key="3">
    <source>
        <dbReference type="EMBL" id="MZR29639.1"/>
    </source>
</evidence>
<dbReference type="InterPro" id="IPR003430">
    <property type="entry name" value="Phenol_Hydrox"/>
</dbReference>
<dbReference type="Gene3D" id="1.10.620.20">
    <property type="entry name" value="Ribonucleotide Reductase, subunit A"/>
    <property type="match status" value="1"/>
</dbReference>
<sequence length="329" mass="37967">MPVELRKMKTWSKLAARKRRPSEYEIVTTNLQTRNRHANQAYELSPAPDLAMNEWYEKNVFNSALQHEDWEEFRDPDELIYRVYTRKQDSQEEYVDGLVNEHNEIGHDQDLEPRWLDVLERLYTPRRYLQSALQMNAAYLVQIAPASTLTAAAGFQEGDEFRWMSRIAYRTRELQIAHPDRGFGKKERDYWENDPAWQGIRELMEKVLITYDWGENFVASNLVAKVAVDETLRQLGATARHNGDQLLSHLADNQLLDSDRSRRWSAATVAFSLSHPGNNKVIAGWIDKWMPLARKAIETYCSALPESDGAADNAIANVEAFHRSLGLGD</sequence>
<dbReference type="Proteomes" id="UP000476030">
    <property type="component" value="Unassembled WGS sequence"/>
</dbReference>
<evidence type="ECO:0000313" key="4">
    <source>
        <dbReference type="Proteomes" id="UP000476030"/>
    </source>
</evidence>
<comment type="caution">
    <text evidence="3">The sequence shown here is derived from an EMBL/GenBank/DDBJ whole genome shotgun (WGS) entry which is preliminary data.</text>
</comment>
<dbReference type="InterPro" id="IPR012078">
    <property type="entry name" value="MP_mOase_hydro"/>
</dbReference>
<dbReference type="EMBL" id="WTUW01000001">
    <property type="protein sequence ID" value="MZR29639.1"/>
    <property type="molecule type" value="Genomic_DNA"/>
</dbReference>
<evidence type="ECO:0000256" key="2">
    <source>
        <dbReference type="ARBA" id="ARBA00023033"/>
    </source>
</evidence>
<dbReference type="Pfam" id="PF02332">
    <property type="entry name" value="Phenol_Hydrox"/>
    <property type="match status" value="1"/>
</dbReference>
<organism evidence="3 4">
    <name type="scientific">Sneathiella litorea</name>
    <dbReference type="NCBI Taxonomy" id="2606216"/>
    <lineage>
        <taxon>Bacteria</taxon>
        <taxon>Pseudomonadati</taxon>
        <taxon>Pseudomonadota</taxon>
        <taxon>Alphaproteobacteria</taxon>
        <taxon>Sneathiellales</taxon>
        <taxon>Sneathiellaceae</taxon>
        <taxon>Sneathiella</taxon>
    </lineage>
</organism>
<dbReference type="AlphaFoldDB" id="A0A6L8W4I8"/>
<gene>
    <name evidence="3" type="ORF">GQE98_03225</name>
</gene>